<evidence type="ECO:0000313" key="3">
    <source>
        <dbReference type="Proteomes" id="UP000051166"/>
    </source>
</evidence>
<feature type="transmembrane region" description="Helical" evidence="1">
    <location>
        <begin position="36"/>
        <end position="55"/>
    </location>
</feature>
<organism evidence="2 3">
    <name type="scientific">Liquorilactobacillus satsumensis DSM 16230 = JCM 12392</name>
    <dbReference type="NCBI Taxonomy" id="1423801"/>
    <lineage>
        <taxon>Bacteria</taxon>
        <taxon>Bacillati</taxon>
        <taxon>Bacillota</taxon>
        <taxon>Bacilli</taxon>
        <taxon>Lactobacillales</taxon>
        <taxon>Lactobacillaceae</taxon>
        <taxon>Liquorilactobacillus</taxon>
    </lineage>
</organism>
<comment type="caution">
    <text evidence="2">The sequence shown here is derived from an EMBL/GenBank/DDBJ whole genome shotgun (WGS) entry which is preliminary data.</text>
</comment>
<keyword evidence="1" id="KW-0472">Membrane</keyword>
<dbReference type="AlphaFoldDB" id="A0A0R1UZJ9"/>
<dbReference type="PATRIC" id="fig|1423801.4.peg.570"/>
<dbReference type="OrthoDB" id="3196374at2"/>
<evidence type="ECO:0000313" key="2">
    <source>
        <dbReference type="EMBL" id="KRL98752.1"/>
    </source>
</evidence>
<gene>
    <name evidence="2" type="ORF">FD50_GL000561</name>
</gene>
<dbReference type="InterPro" id="IPR016024">
    <property type="entry name" value="ARM-type_fold"/>
</dbReference>
<sequence>MRIIIFLLIIHLIGCVIVYAGVKLRLLHLSKIILPFVLLVPFFGSVCAVIVGIFFSTTTNRRKKVDLEEALEDTSAQNSLVVERERNYQNIVSMEEALLINDPEVRRKLLLTVLNDDPKQYIEMLSKARMNNDVEVVHYATTALASISSDFDIQLQDFERRYRKAPDNLELLQAYKNFLQQYLKSDFIEKHTYEIQRSQYVNLLQKLIDVGQGDLETYLEMIDTLLESKNYSRALFYLGEVEKSWGDSQEYWLEKIKYYFSQHDHQQIIKTVKEIETKNIYFSKQNRELVEYWMAKEERKKFHE</sequence>
<dbReference type="InterPro" id="IPR011990">
    <property type="entry name" value="TPR-like_helical_dom_sf"/>
</dbReference>
<name>A0A0R1UZJ9_9LACO</name>
<reference evidence="2 3" key="1">
    <citation type="journal article" date="2015" name="Genome Announc.">
        <title>Expanding the biotechnology potential of lactobacilli through comparative genomics of 213 strains and associated genera.</title>
        <authorList>
            <person name="Sun Z."/>
            <person name="Harris H.M."/>
            <person name="McCann A."/>
            <person name="Guo C."/>
            <person name="Argimon S."/>
            <person name="Zhang W."/>
            <person name="Yang X."/>
            <person name="Jeffery I.B."/>
            <person name="Cooney J.C."/>
            <person name="Kagawa T.F."/>
            <person name="Liu W."/>
            <person name="Song Y."/>
            <person name="Salvetti E."/>
            <person name="Wrobel A."/>
            <person name="Rasinkangas P."/>
            <person name="Parkhill J."/>
            <person name="Rea M.C."/>
            <person name="O'Sullivan O."/>
            <person name="Ritari J."/>
            <person name="Douillard F.P."/>
            <person name="Paul Ross R."/>
            <person name="Yang R."/>
            <person name="Briner A.E."/>
            <person name="Felis G.E."/>
            <person name="de Vos W.M."/>
            <person name="Barrangou R."/>
            <person name="Klaenhammer T.R."/>
            <person name="Caufield P.W."/>
            <person name="Cui Y."/>
            <person name="Zhang H."/>
            <person name="O'Toole P.W."/>
        </authorList>
    </citation>
    <scope>NUCLEOTIDE SEQUENCE [LARGE SCALE GENOMIC DNA]</scope>
    <source>
        <strain evidence="2 3">DSM 16230</strain>
    </source>
</reference>
<dbReference type="RefSeq" id="WP_056960704.1">
    <property type="nucleotide sequence ID" value="NZ_AZFQ01000036.1"/>
</dbReference>
<dbReference type="SUPFAM" id="SSF48371">
    <property type="entry name" value="ARM repeat"/>
    <property type="match status" value="1"/>
</dbReference>
<dbReference type="EMBL" id="AZFQ01000036">
    <property type="protein sequence ID" value="KRL98752.1"/>
    <property type="molecule type" value="Genomic_DNA"/>
</dbReference>
<accession>A0A0R1UZJ9</accession>
<keyword evidence="1" id="KW-1133">Transmembrane helix</keyword>
<dbReference type="Proteomes" id="UP000051166">
    <property type="component" value="Unassembled WGS sequence"/>
</dbReference>
<keyword evidence="1" id="KW-0812">Transmembrane</keyword>
<dbReference type="GeneID" id="98307993"/>
<protein>
    <submittedName>
        <fullName evidence="2">Uncharacterized protein</fullName>
    </submittedName>
</protein>
<keyword evidence="3" id="KW-1185">Reference proteome</keyword>
<proteinExistence type="predicted"/>
<dbReference type="STRING" id="1423801.FD50_GL000561"/>
<evidence type="ECO:0000256" key="1">
    <source>
        <dbReference type="SAM" id="Phobius"/>
    </source>
</evidence>
<dbReference type="Gene3D" id="1.25.40.10">
    <property type="entry name" value="Tetratricopeptide repeat domain"/>
    <property type="match status" value="1"/>
</dbReference>